<organism evidence="1">
    <name type="scientific">Chelativorans sp. (strain BNC1)</name>
    <dbReference type="NCBI Taxonomy" id="266779"/>
    <lineage>
        <taxon>Bacteria</taxon>
        <taxon>Pseudomonadati</taxon>
        <taxon>Pseudomonadota</taxon>
        <taxon>Alphaproteobacteria</taxon>
        <taxon>Hyphomicrobiales</taxon>
        <taxon>Phyllobacteriaceae</taxon>
        <taxon>Chelativorans</taxon>
    </lineage>
</organism>
<reference evidence="1" key="1">
    <citation type="submission" date="2006-06" db="EMBL/GenBank/DDBJ databases">
        <title>Complete sequence of chromosome of Chelativorans sp. BNC1.</title>
        <authorList>
            <consortium name="US DOE Joint Genome Institute"/>
            <person name="Copeland A."/>
            <person name="Lucas S."/>
            <person name="Lapidus A."/>
            <person name="Barry K."/>
            <person name="Detter J.C."/>
            <person name="Glavina del Rio T."/>
            <person name="Hammon N."/>
            <person name="Israni S."/>
            <person name="Dalin E."/>
            <person name="Tice H."/>
            <person name="Pitluck S."/>
            <person name="Chertkov O."/>
            <person name="Brettin T."/>
            <person name="Bruce D."/>
            <person name="Han C."/>
            <person name="Tapia R."/>
            <person name="Gilna P."/>
            <person name="Schmutz J."/>
            <person name="Larimer F."/>
            <person name="Land M."/>
            <person name="Hauser L."/>
            <person name="Kyrpides N."/>
            <person name="Mikhailova N."/>
            <person name="Richardson P."/>
        </authorList>
    </citation>
    <scope>NUCLEOTIDE SEQUENCE</scope>
    <source>
        <strain evidence="1">BNC1</strain>
    </source>
</reference>
<dbReference type="OrthoDB" id="8030125at2"/>
<dbReference type="AlphaFoldDB" id="Q11GF0"/>
<dbReference type="HOGENOM" id="CLU_1567909_0_0_5"/>
<proteinExistence type="predicted"/>
<protein>
    <submittedName>
        <fullName evidence="1">Uncharacterized protein</fullName>
    </submittedName>
</protein>
<gene>
    <name evidence="1" type="ordered locus">Meso_2133</name>
</gene>
<evidence type="ECO:0000313" key="1">
    <source>
        <dbReference type="EMBL" id="ABG63525.1"/>
    </source>
</evidence>
<accession>Q11GF0</accession>
<dbReference type="EMBL" id="CP000390">
    <property type="protein sequence ID" value="ABG63525.1"/>
    <property type="molecule type" value="Genomic_DNA"/>
</dbReference>
<dbReference type="KEGG" id="mes:Meso_2133"/>
<dbReference type="eggNOG" id="ENOG503262I">
    <property type="taxonomic scope" value="Bacteria"/>
</dbReference>
<name>Q11GF0_CHESB</name>
<sequence>MILPLILLIVFPDTAAAQESSWKLEHGAAFAAPSESNSNIYRLEIGCGEPYRLAVYTDNGPVLTADGQGADDYFYKPRRIEAEVDGSTFPLVAAGSDDAVVLFGEGTAEQGFMADPDPDLLAAIRRGAELTLFFDVTSAPNGETDSPYETFARFPLQGSGEVIAQALAGC</sequence>